<dbReference type="Gene3D" id="3.90.550.20">
    <property type="match status" value="1"/>
</dbReference>
<reference evidence="1" key="1">
    <citation type="journal article" date="2023" name="Mol. Biol. Evol.">
        <title>Third-Generation Sequencing Reveals the Adaptive Role of the Epigenome in Three Deep-Sea Polychaetes.</title>
        <authorList>
            <person name="Perez M."/>
            <person name="Aroh O."/>
            <person name="Sun Y."/>
            <person name="Lan Y."/>
            <person name="Juniper S.K."/>
            <person name="Young C.R."/>
            <person name="Angers B."/>
            <person name="Qian P.Y."/>
        </authorList>
    </citation>
    <scope>NUCLEOTIDE SEQUENCE</scope>
    <source>
        <strain evidence="1">R07B-5</strain>
    </source>
</reference>
<evidence type="ECO:0000313" key="1">
    <source>
        <dbReference type="EMBL" id="KAK2174027.1"/>
    </source>
</evidence>
<dbReference type="PANTHER" id="PTHR46830">
    <property type="entry name" value="TRANSFERASE, PUTATIVE-RELATED"/>
    <property type="match status" value="1"/>
</dbReference>
<name>A0AAD9KME7_RIDPI</name>
<gene>
    <name evidence="1" type="ORF">NP493_835g03012</name>
</gene>
<dbReference type="SUPFAM" id="SSF53448">
    <property type="entry name" value="Nucleotide-diphospho-sugar transferases"/>
    <property type="match status" value="1"/>
</dbReference>
<sequence>MISVMSSLRFIQPERIMFWHDYVPTGKWWTLIRQKINKTTTALLMMQRDAPTAIFGRRVVHSDHQSDIVRLEAVMKYGGIYHDLDVVVVRPLGRLYNYYTTVGVESRDRLCNGFFMSVANATFLRLWYNSYRTYQSIFWNFHSAIIPGFIARTQGGLVHVEIDTIHTPSWEASGLRQLYGDGVFYNWTARNYAVHLWYRFHNVDYDPESIKRLNKTVGQIFRYIFYGKSDMV</sequence>
<evidence type="ECO:0000313" key="2">
    <source>
        <dbReference type="Proteomes" id="UP001209878"/>
    </source>
</evidence>
<dbReference type="PANTHER" id="PTHR46830:SF2">
    <property type="entry name" value="ALPHA-1,4-N-ACETYLGLUCOSAMINYLTRANSFERASE"/>
    <property type="match status" value="1"/>
</dbReference>
<dbReference type="Pfam" id="PF04488">
    <property type="entry name" value="Gly_transf_sug"/>
    <property type="match status" value="1"/>
</dbReference>
<accession>A0AAD9KME7</accession>
<keyword evidence="2" id="KW-1185">Reference proteome</keyword>
<evidence type="ECO:0008006" key="3">
    <source>
        <dbReference type="Google" id="ProtNLM"/>
    </source>
</evidence>
<dbReference type="InterPro" id="IPR007577">
    <property type="entry name" value="GlycoTrfase_DXD_sugar-bd_CS"/>
</dbReference>
<organism evidence="1 2">
    <name type="scientific">Ridgeia piscesae</name>
    <name type="common">Tubeworm</name>
    <dbReference type="NCBI Taxonomy" id="27915"/>
    <lineage>
        <taxon>Eukaryota</taxon>
        <taxon>Metazoa</taxon>
        <taxon>Spiralia</taxon>
        <taxon>Lophotrochozoa</taxon>
        <taxon>Annelida</taxon>
        <taxon>Polychaeta</taxon>
        <taxon>Sedentaria</taxon>
        <taxon>Canalipalpata</taxon>
        <taxon>Sabellida</taxon>
        <taxon>Siboglinidae</taxon>
        <taxon>Ridgeia</taxon>
    </lineage>
</organism>
<dbReference type="AlphaFoldDB" id="A0AAD9KME7"/>
<proteinExistence type="predicted"/>
<comment type="caution">
    <text evidence="1">The sequence shown here is derived from an EMBL/GenBank/DDBJ whole genome shotgun (WGS) entry which is preliminary data.</text>
</comment>
<dbReference type="Proteomes" id="UP001209878">
    <property type="component" value="Unassembled WGS sequence"/>
</dbReference>
<dbReference type="InterPro" id="IPR029044">
    <property type="entry name" value="Nucleotide-diphossugar_trans"/>
</dbReference>
<dbReference type="EMBL" id="JAODUO010000834">
    <property type="protein sequence ID" value="KAK2174027.1"/>
    <property type="molecule type" value="Genomic_DNA"/>
</dbReference>
<protein>
    <recommendedName>
        <fullName evidence="3">Glycosyltransferase</fullName>
    </recommendedName>
</protein>